<dbReference type="OrthoDB" id="1877784at2759"/>
<evidence type="ECO:0000259" key="2">
    <source>
        <dbReference type="Pfam" id="PF01397"/>
    </source>
</evidence>
<evidence type="ECO:0000256" key="1">
    <source>
        <dbReference type="ARBA" id="ARBA00022723"/>
    </source>
</evidence>
<feature type="domain" description="Terpene synthase metal-binding" evidence="3">
    <location>
        <begin position="184"/>
        <end position="305"/>
    </location>
</feature>
<comment type="caution">
    <text evidence="4">The sequence shown here is derived from an EMBL/GenBank/DDBJ whole genome shotgun (WGS) entry which is preliminary data.</text>
</comment>
<keyword evidence="1" id="KW-0479">Metal-binding</keyword>
<evidence type="ECO:0000259" key="3">
    <source>
        <dbReference type="Pfam" id="PF03936"/>
    </source>
</evidence>
<accession>A0A835F2I7</accession>
<dbReference type="SUPFAM" id="SSF48576">
    <property type="entry name" value="Terpenoid synthases"/>
    <property type="match status" value="1"/>
</dbReference>
<dbReference type="InterPro" id="IPR008949">
    <property type="entry name" value="Isoprenoid_synthase_dom_sf"/>
</dbReference>
<sequence>MNLVDTVQHLGIGHHFEKQIADALRKIQQTEFNSSSLHEVSRRFRLLREHGIWVSPDEFNRFMDTNGSFNMEITNDPRGLLSLYNAAYMLIHDEAALEKAINFARLHLESMRHDLEYPLFDQVNRALHIPLPRTVRRVETLHYMSEYEHEPEYNPIILELAKIDFNHLQQLHIQEIKAISVWWKDLYAEVELSFARNRIVQLYLWAYTAYCEQEYSYARIILVKWLGIVTMMDDINDTRATLEESRELNKAIQRWDENAVSFLPEYLKKFYLRILRTFKEIHDMLAPDEQYKVSYAQKAVQITIIPYLFIFTTFFQEEREHTYWNCINKL</sequence>
<dbReference type="Gene3D" id="1.50.10.130">
    <property type="entry name" value="Terpene synthase, N-terminal domain"/>
    <property type="match status" value="1"/>
</dbReference>
<dbReference type="AlphaFoldDB" id="A0A835F2I7"/>
<dbReference type="InterPro" id="IPR001906">
    <property type="entry name" value="Terpene_synth_N"/>
</dbReference>
<dbReference type="PANTHER" id="PTHR31225">
    <property type="entry name" value="OS04G0344100 PROTEIN-RELATED"/>
    <property type="match status" value="1"/>
</dbReference>
<dbReference type="Pfam" id="PF03936">
    <property type="entry name" value="Terpene_synth_C"/>
    <property type="match status" value="1"/>
</dbReference>
<dbReference type="GO" id="GO:0016114">
    <property type="term" value="P:terpenoid biosynthetic process"/>
    <property type="evidence" value="ECO:0007669"/>
    <property type="project" value="InterPro"/>
</dbReference>
<dbReference type="InterPro" id="IPR005630">
    <property type="entry name" value="Terpene_synthase_metal-bd"/>
</dbReference>
<dbReference type="InterPro" id="IPR036965">
    <property type="entry name" value="Terpene_synth_N_sf"/>
</dbReference>
<dbReference type="EMBL" id="JACEFO010001651">
    <property type="protein sequence ID" value="KAF8726393.1"/>
    <property type="molecule type" value="Genomic_DNA"/>
</dbReference>
<dbReference type="Gene3D" id="1.10.600.10">
    <property type="entry name" value="Farnesyl Diphosphate Synthase"/>
    <property type="match status" value="1"/>
</dbReference>
<evidence type="ECO:0000313" key="4">
    <source>
        <dbReference type="EMBL" id="KAF8726393.1"/>
    </source>
</evidence>
<dbReference type="Proteomes" id="UP000636709">
    <property type="component" value="Unassembled WGS sequence"/>
</dbReference>
<gene>
    <name evidence="4" type="ORF">HU200_019857</name>
</gene>
<reference evidence="4" key="1">
    <citation type="submission" date="2020-07" db="EMBL/GenBank/DDBJ databases">
        <title>Genome sequence and genetic diversity analysis of an under-domesticated orphan crop, white fonio (Digitaria exilis).</title>
        <authorList>
            <person name="Bennetzen J.L."/>
            <person name="Chen S."/>
            <person name="Ma X."/>
            <person name="Wang X."/>
            <person name="Yssel A.E.J."/>
            <person name="Chaluvadi S.R."/>
            <person name="Johnson M."/>
            <person name="Gangashetty P."/>
            <person name="Hamidou F."/>
            <person name="Sanogo M.D."/>
            <person name="Zwaenepoel A."/>
            <person name="Wallace J."/>
            <person name="Van De Peer Y."/>
            <person name="Van Deynze A."/>
        </authorList>
    </citation>
    <scope>NUCLEOTIDE SEQUENCE</scope>
    <source>
        <tissue evidence="4">Leaves</tissue>
    </source>
</reference>
<dbReference type="PANTHER" id="PTHR31225:SF92">
    <property type="entry name" value="OS04G0345400 PROTEIN"/>
    <property type="match status" value="1"/>
</dbReference>
<dbReference type="Pfam" id="PF01397">
    <property type="entry name" value="Terpene_synth"/>
    <property type="match status" value="1"/>
</dbReference>
<dbReference type="InterPro" id="IPR050148">
    <property type="entry name" value="Terpene_synthase-like"/>
</dbReference>
<keyword evidence="5" id="KW-1185">Reference proteome</keyword>
<dbReference type="SUPFAM" id="SSF48239">
    <property type="entry name" value="Terpenoid cyclases/Protein prenyltransferases"/>
    <property type="match status" value="1"/>
</dbReference>
<proteinExistence type="predicted"/>
<name>A0A835F2I7_9POAL</name>
<protein>
    <recommendedName>
        <fullName evidence="6">Terpene synthase</fullName>
    </recommendedName>
</protein>
<evidence type="ECO:0000313" key="5">
    <source>
        <dbReference type="Proteomes" id="UP000636709"/>
    </source>
</evidence>
<dbReference type="GO" id="GO:0010333">
    <property type="term" value="F:terpene synthase activity"/>
    <property type="evidence" value="ECO:0007669"/>
    <property type="project" value="InterPro"/>
</dbReference>
<dbReference type="InterPro" id="IPR008930">
    <property type="entry name" value="Terpenoid_cyclase/PrenylTrfase"/>
</dbReference>
<dbReference type="GO" id="GO:0000287">
    <property type="term" value="F:magnesium ion binding"/>
    <property type="evidence" value="ECO:0007669"/>
    <property type="project" value="InterPro"/>
</dbReference>
<organism evidence="4 5">
    <name type="scientific">Digitaria exilis</name>
    <dbReference type="NCBI Taxonomy" id="1010633"/>
    <lineage>
        <taxon>Eukaryota</taxon>
        <taxon>Viridiplantae</taxon>
        <taxon>Streptophyta</taxon>
        <taxon>Embryophyta</taxon>
        <taxon>Tracheophyta</taxon>
        <taxon>Spermatophyta</taxon>
        <taxon>Magnoliopsida</taxon>
        <taxon>Liliopsida</taxon>
        <taxon>Poales</taxon>
        <taxon>Poaceae</taxon>
        <taxon>PACMAD clade</taxon>
        <taxon>Panicoideae</taxon>
        <taxon>Panicodae</taxon>
        <taxon>Paniceae</taxon>
        <taxon>Anthephorinae</taxon>
        <taxon>Digitaria</taxon>
    </lineage>
</organism>
<feature type="domain" description="Terpene synthase N-terminal" evidence="2">
    <location>
        <begin position="1"/>
        <end position="127"/>
    </location>
</feature>
<evidence type="ECO:0008006" key="6">
    <source>
        <dbReference type="Google" id="ProtNLM"/>
    </source>
</evidence>